<reference evidence="1" key="1">
    <citation type="submission" date="2020-02" db="EMBL/GenBank/DDBJ databases">
        <authorList>
            <person name="Enbody D E."/>
            <person name="Pettersson E M."/>
        </authorList>
    </citation>
    <scope>NUCLEOTIDE SEQUENCE [LARGE SCALE GENOMIC DNA]</scope>
</reference>
<sequence length="72" mass="8275">GILQSLLRKQYTELVWGVHWTLGKHSFSLFSSSAHCFWWETAFPYTPKWAMSGELWAEEPLVEPGSLPAHLT</sequence>
<evidence type="ECO:0000313" key="1">
    <source>
        <dbReference type="Ensembl" id="ENSCPVP00000017382.1"/>
    </source>
</evidence>
<reference evidence="1" key="2">
    <citation type="submission" date="2025-08" db="UniProtKB">
        <authorList>
            <consortium name="Ensembl"/>
        </authorList>
    </citation>
    <scope>IDENTIFICATION</scope>
</reference>
<dbReference type="AlphaFoldDB" id="A0A8C3N8F0"/>
<organism evidence="1 2">
    <name type="scientific">Geospiza parvula</name>
    <name type="common">Small tree-finch</name>
    <name type="synonym">Camarhynchus parvulus</name>
    <dbReference type="NCBI Taxonomy" id="87175"/>
    <lineage>
        <taxon>Eukaryota</taxon>
        <taxon>Metazoa</taxon>
        <taxon>Chordata</taxon>
        <taxon>Craniata</taxon>
        <taxon>Vertebrata</taxon>
        <taxon>Euteleostomi</taxon>
        <taxon>Archelosauria</taxon>
        <taxon>Archosauria</taxon>
        <taxon>Dinosauria</taxon>
        <taxon>Saurischia</taxon>
        <taxon>Theropoda</taxon>
        <taxon>Coelurosauria</taxon>
        <taxon>Aves</taxon>
        <taxon>Neognathae</taxon>
        <taxon>Neoaves</taxon>
        <taxon>Telluraves</taxon>
        <taxon>Australaves</taxon>
        <taxon>Passeriformes</taxon>
        <taxon>Thraupidae</taxon>
        <taxon>Camarhynchus</taxon>
    </lineage>
</organism>
<dbReference type="Proteomes" id="UP000694382">
    <property type="component" value="Chromosome 12"/>
</dbReference>
<dbReference type="Ensembl" id="ENSCPVT00000018157.2">
    <property type="protein sequence ID" value="ENSCPVP00000017382.1"/>
    <property type="gene ID" value="ENSCPVG00000012718.2"/>
</dbReference>
<name>A0A8C3N8F0_GEOPR</name>
<protein>
    <submittedName>
        <fullName evidence="1">Uncharacterized protein</fullName>
    </submittedName>
</protein>
<keyword evidence="2" id="KW-1185">Reference proteome</keyword>
<evidence type="ECO:0000313" key="2">
    <source>
        <dbReference type="Proteomes" id="UP000694382"/>
    </source>
</evidence>
<reference evidence="1" key="3">
    <citation type="submission" date="2025-09" db="UniProtKB">
        <authorList>
            <consortium name="Ensembl"/>
        </authorList>
    </citation>
    <scope>IDENTIFICATION</scope>
</reference>
<proteinExistence type="predicted"/>
<accession>A0A8C3N8F0</accession>